<dbReference type="EMBL" id="BQKC01000001">
    <property type="protein sequence ID" value="GJM55253.1"/>
    <property type="molecule type" value="Genomic_DNA"/>
</dbReference>
<dbReference type="Proteomes" id="UP001055025">
    <property type="component" value="Unassembled WGS sequence"/>
</dbReference>
<dbReference type="SUPFAM" id="SSF140990">
    <property type="entry name" value="FtsH protease domain-like"/>
    <property type="match status" value="1"/>
</dbReference>
<dbReference type="InterPro" id="IPR000642">
    <property type="entry name" value="Peptidase_M41"/>
</dbReference>
<feature type="domain" description="AAA+ ATPase" evidence="2">
    <location>
        <begin position="37"/>
        <end position="166"/>
    </location>
</feature>
<sequence>MGPFDKVIGYRRVVSELERIASVLVDPSPYERLGARVPNGLLIAGEPGLGKTLMARCFVEAAGCPCVTLRRTVAGNEFLDQIRDAFVRAAEEAPSIIFLDDLDKFGSGDRNRASEPEYVAVQSCIDDYAGKGVFVLATANNVLRAVPPSLVRAGRFDRTIYLERPEYEDARRIAAHYLREHSIPNTIDPDVVAQFPMSCAELEARVNAAAVVAASEGSDVVTTEHVVRVCVEHWEGRAWRPCKEPMDWQAAAKTKRYCDRARCACHEAGHLLVMELVDPGCSGFGVLLGSGARRGRGFTRVRRDHKPFSPDRTPEDVQVLVGLGGLVAEEVAFGAWSTGPHSDLEKVTDIVYGGLMHGVGGVQHLNVIGERNRRCTPPSPERIAWREAAAVDRIQQDMAEARSLLMGHWALHGQVAQLLYDRGIVYGEEVRAMLEREGGGTTEGDGLGVGAPSEVA</sequence>
<name>A0AAV5B2F3_9ACTN</name>
<protein>
    <recommendedName>
        <fullName evidence="2">AAA+ ATPase domain-containing protein</fullName>
    </recommendedName>
</protein>
<dbReference type="InterPro" id="IPR003959">
    <property type="entry name" value="ATPase_AAA_core"/>
</dbReference>
<dbReference type="Gene3D" id="1.20.58.760">
    <property type="entry name" value="Peptidase M41"/>
    <property type="match status" value="1"/>
</dbReference>
<dbReference type="InterPro" id="IPR027417">
    <property type="entry name" value="P-loop_NTPase"/>
</dbReference>
<feature type="region of interest" description="Disordered" evidence="1">
    <location>
        <begin position="436"/>
        <end position="456"/>
    </location>
</feature>
<dbReference type="SMART" id="SM00382">
    <property type="entry name" value="AAA"/>
    <property type="match status" value="1"/>
</dbReference>
<dbReference type="InterPro" id="IPR003593">
    <property type="entry name" value="AAA+_ATPase"/>
</dbReference>
<keyword evidence="4" id="KW-1185">Reference proteome</keyword>
<dbReference type="GO" id="GO:0004176">
    <property type="term" value="F:ATP-dependent peptidase activity"/>
    <property type="evidence" value="ECO:0007669"/>
    <property type="project" value="InterPro"/>
</dbReference>
<dbReference type="Gene3D" id="1.10.8.60">
    <property type="match status" value="1"/>
</dbReference>
<dbReference type="Pfam" id="PF00004">
    <property type="entry name" value="AAA"/>
    <property type="match status" value="1"/>
</dbReference>
<comment type="caution">
    <text evidence="3">The sequence shown here is derived from an EMBL/GenBank/DDBJ whole genome shotgun (WGS) entry which is preliminary data.</text>
</comment>
<evidence type="ECO:0000259" key="2">
    <source>
        <dbReference type="SMART" id="SM00382"/>
    </source>
</evidence>
<organism evidence="3 4">
    <name type="scientific">Granulimonas faecalis</name>
    <dbReference type="NCBI Taxonomy" id="2894155"/>
    <lineage>
        <taxon>Bacteria</taxon>
        <taxon>Bacillati</taxon>
        <taxon>Actinomycetota</taxon>
        <taxon>Coriobacteriia</taxon>
        <taxon>Coriobacteriales</taxon>
        <taxon>Kribbibacteriaceae</taxon>
        <taxon>Granulimonas</taxon>
    </lineage>
</organism>
<feature type="compositionally biased region" description="Gly residues" evidence="1">
    <location>
        <begin position="439"/>
        <end position="449"/>
    </location>
</feature>
<dbReference type="AlphaFoldDB" id="A0AAV5B2F3"/>
<dbReference type="Pfam" id="PF01434">
    <property type="entry name" value="Peptidase_M41"/>
    <property type="match status" value="1"/>
</dbReference>
<dbReference type="Gene3D" id="3.40.50.300">
    <property type="entry name" value="P-loop containing nucleotide triphosphate hydrolases"/>
    <property type="match status" value="1"/>
</dbReference>
<dbReference type="SUPFAM" id="SSF52540">
    <property type="entry name" value="P-loop containing nucleoside triphosphate hydrolases"/>
    <property type="match status" value="1"/>
</dbReference>
<evidence type="ECO:0000256" key="1">
    <source>
        <dbReference type="SAM" id="MobiDB-lite"/>
    </source>
</evidence>
<dbReference type="GO" id="GO:0006508">
    <property type="term" value="P:proteolysis"/>
    <property type="evidence" value="ECO:0007669"/>
    <property type="project" value="InterPro"/>
</dbReference>
<evidence type="ECO:0000313" key="4">
    <source>
        <dbReference type="Proteomes" id="UP001055025"/>
    </source>
</evidence>
<dbReference type="PANTHER" id="PTHR23076">
    <property type="entry name" value="METALLOPROTEASE M41 FTSH"/>
    <property type="match status" value="1"/>
</dbReference>
<proteinExistence type="predicted"/>
<evidence type="ECO:0000313" key="3">
    <source>
        <dbReference type="EMBL" id="GJM55253.1"/>
    </source>
</evidence>
<gene>
    <name evidence="3" type="ORF">ATOP_09080</name>
</gene>
<dbReference type="RefSeq" id="WP_265590751.1">
    <property type="nucleotide sequence ID" value="NZ_BQKC01000001.1"/>
</dbReference>
<dbReference type="InterPro" id="IPR037219">
    <property type="entry name" value="Peptidase_M41-like"/>
</dbReference>
<reference evidence="3" key="1">
    <citation type="journal article" date="2022" name="Int. J. Syst. Evol. Microbiol.">
        <title>Granulimonas faecalis gen. nov., sp. nov., and Leptogranulimonas caecicola gen. nov., sp. nov., novel lactate-producing Atopobiaceae bacteria isolated from mouse intestines, and an emended description of the family Atopobiaceae.</title>
        <authorList>
            <person name="Morinaga K."/>
            <person name="Kusada H."/>
            <person name="Sakamoto S."/>
            <person name="Murakami T."/>
            <person name="Toyoda A."/>
            <person name="Mori H."/>
            <person name="Meng X.Y."/>
            <person name="Takashino M."/>
            <person name="Murotomi K."/>
            <person name="Tamaki H."/>
        </authorList>
    </citation>
    <scope>NUCLEOTIDE SEQUENCE</scope>
    <source>
        <strain evidence="3">OPF53</strain>
    </source>
</reference>
<dbReference type="GO" id="GO:0005524">
    <property type="term" value="F:ATP binding"/>
    <property type="evidence" value="ECO:0007669"/>
    <property type="project" value="InterPro"/>
</dbReference>
<dbReference type="GO" id="GO:0016887">
    <property type="term" value="F:ATP hydrolysis activity"/>
    <property type="evidence" value="ECO:0007669"/>
    <property type="project" value="InterPro"/>
</dbReference>
<accession>A0AAV5B2F3</accession>
<dbReference type="PANTHER" id="PTHR23076:SF97">
    <property type="entry name" value="ATP-DEPENDENT ZINC METALLOPROTEASE YME1L1"/>
    <property type="match status" value="1"/>
</dbReference>
<dbReference type="GO" id="GO:0004222">
    <property type="term" value="F:metalloendopeptidase activity"/>
    <property type="evidence" value="ECO:0007669"/>
    <property type="project" value="InterPro"/>
</dbReference>